<dbReference type="RefSeq" id="YP_009551207.1">
    <property type="nucleotide sequence ID" value="NC_040300.1"/>
</dbReference>
<accession>A0A410D343</accession>
<evidence type="ECO:0000256" key="1">
    <source>
        <dbReference type="ARBA" id="ARBA00022741"/>
    </source>
</evidence>
<dbReference type="InterPro" id="IPR017871">
    <property type="entry name" value="ABC_transporter-like_CS"/>
</dbReference>
<dbReference type="InterPro" id="IPR003593">
    <property type="entry name" value="AAA+_ATPase"/>
</dbReference>
<dbReference type="PROSITE" id="PS00211">
    <property type="entry name" value="ABC_TRANSPORTER_1"/>
    <property type="match status" value="1"/>
</dbReference>
<organism evidence="4">
    <name type="scientific">Vischeria sp. ACOI 3415</name>
    <dbReference type="NCBI Taxonomy" id="2506143"/>
    <lineage>
        <taxon>Eukaryota</taxon>
        <taxon>Sar</taxon>
        <taxon>Stramenopiles</taxon>
        <taxon>Ochrophyta</taxon>
        <taxon>Eustigmatophyceae</taxon>
        <taxon>Eustigmatales</taxon>
        <taxon>Chlorobotryaceae</taxon>
        <taxon>Vischeria</taxon>
    </lineage>
</organism>
<keyword evidence="2 4" id="KW-0067">ATP-binding</keyword>
<proteinExistence type="predicted"/>
<gene>
    <name evidence="4" type="primary">sufC</name>
</gene>
<dbReference type="Pfam" id="PF00005">
    <property type="entry name" value="ABC_tran"/>
    <property type="match status" value="1"/>
</dbReference>
<reference evidence="4" key="1">
    <citation type="journal article" date="2019" name="Genome Biol. Evol.">
        <title>Plastid Genomes and Proteins Illuminate the Evolution of Eustigmatophyte Algae and Their Bacterial Endosymbionts.</title>
        <authorList>
            <person name="Sevcikova T."/>
            <person name="Yurchenko T."/>
            <person name="Fawley K.P."/>
            <person name="Amaral R."/>
            <person name="Strnad H."/>
            <person name="Santos L.M."/>
            <person name="Fawley M.W."/>
            <person name="Elias M."/>
        </authorList>
    </citation>
    <scope>NUCLEOTIDE SEQUENCE</scope>
</reference>
<evidence type="ECO:0000313" key="4">
    <source>
        <dbReference type="EMBL" id="QAA12138.1"/>
    </source>
</evidence>
<keyword evidence="4" id="KW-0934">Plastid</keyword>
<sequence>MKKKSLMLGVKNLKATTSGQENKKILPFILNGVNLDVQQGQIQIIMGSNGSGKSTLAKVLAGHPSYNLNHGSINFRGIKLCKCLPETRARLGLFLGFQYPIEVGGVTNQDFLRLAYHSRYQKKQELLNASLRFANRILNYVKILDMNPTFLPRPLNQGFSGGEKKKNEILQMAITDCQLAILDEIDSGLDVDALKTLSKTILIYHLDSLFNNKLLQQSKSLILITHYRRLLEYIRPDRIQVMKAGKIVCYGNYHLGLIVDKKGYDWLSTTGIGFSLLEKLNAYKLNIINNLN</sequence>
<dbReference type="SUPFAM" id="SSF52540">
    <property type="entry name" value="P-loop containing nucleoside triphosphate hydrolases"/>
    <property type="match status" value="1"/>
</dbReference>
<geneLocation type="plastid" evidence="4"/>
<dbReference type="NCBIfam" id="TIGR01978">
    <property type="entry name" value="sufC"/>
    <property type="match status" value="1"/>
</dbReference>
<evidence type="ECO:0000259" key="3">
    <source>
        <dbReference type="PROSITE" id="PS50893"/>
    </source>
</evidence>
<dbReference type="SMART" id="SM00382">
    <property type="entry name" value="AAA"/>
    <property type="match status" value="1"/>
</dbReference>
<name>A0A410D343_9STRA</name>
<dbReference type="PROSITE" id="PS50893">
    <property type="entry name" value="ABC_TRANSPORTER_2"/>
    <property type="match status" value="1"/>
</dbReference>
<dbReference type="Gene3D" id="3.40.50.300">
    <property type="entry name" value="P-loop containing nucleotide triphosphate hydrolases"/>
    <property type="match status" value="1"/>
</dbReference>
<dbReference type="PANTHER" id="PTHR43204:SF1">
    <property type="entry name" value="ABC TRANSPORTER I FAMILY MEMBER 6, CHLOROPLASTIC"/>
    <property type="match status" value="1"/>
</dbReference>
<dbReference type="GO" id="GO:0005524">
    <property type="term" value="F:ATP binding"/>
    <property type="evidence" value="ECO:0007669"/>
    <property type="project" value="UniProtKB-KW"/>
</dbReference>
<protein>
    <submittedName>
        <fullName evidence="4">Iron-sulfur cluster formation ABC transporter ATP-binding subunit</fullName>
    </submittedName>
</protein>
<feature type="domain" description="ABC transporter" evidence="3">
    <location>
        <begin position="8"/>
        <end position="269"/>
    </location>
</feature>
<dbReference type="EMBL" id="MK281458">
    <property type="protein sequence ID" value="QAA12138.1"/>
    <property type="molecule type" value="Genomic_DNA"/>
</dbReference>
<keyword evidence="1" id="KW-0547">Nucleotide-binding</keyword>
<dbReference type="AlphaFoldDB" id="A0A410D343"/>
<dbReference type="InterPro" id="IPR010230">
    <property type="entry name" value="FeS-cluster_ATPase_SufC"/>
</dbReference>
<evidence type="ECO:0000256" key="2">
    <source>
        <dbReference type="ARBA" id="ARBA00022840"/>
    </source>
</evidence>
<dbReference type="GeneID" id="38948393"/>
<dbReference type="PANTHER" id="PTHR43204">
    <property type="entry name" value="ABC TRANSPORTER I FAMILY MEMBER 6, CHLOROPLASTIC"/>
    <property type="match status" value="1"/>
</dbReference>
<dbReference type="InterPro" id="IPR003439">
    <property type="entry name" value="ABC_transporter-like_ATP-bd"/>
</dbReference>
<dbReference type="GO" id="GO:0016887">
    <property type="term" value="F:ATP hydrolysis activity"/>
    <property type="evidence" value="ECO:0007669"/>
    <property type="project" value="InterPro"/>
</dbReference>
<dbReference type="InterPro" id="IPR027417">
    <property type="entry name" value="P-loop_NTPase"/>
</dbReference>